<dbReference type="Pfam" id="PF00789">
    <property type="entry name" value="UBX"/>
    <property type="match status" value="1"/>
</dbReference>
<feature type="compositionally biased region" description="Polar residues" evidence="3">
    <location>
        <begin position="27"/>
        <end position="45"/>
    </location>
</feature>
<evidence type="ECO:0000256" key="4">
    <source>
        <dbReference type="SAM" id="Phobius"/>
    </source>
</evidence>
<dbReference type="SUPFAM" id="SSF54236">
    <property type="entry name" value="Ubiquitin-like"/>
    <property type="match status" value="1"/>
</dbReference>
<reference evidence="6 7" key="1">
    <citation type="journal article" date="2016" name="Mol. Biol. Evol.">
        <title>Genome-Wide Survey of Gut Fungi (Harpellales) Reveals the First Horizontally Transferred Ubiquitin Gene from a Mosquito Host.</title>
        <authorList>
            <person name="Wang Y."/>
            <person name="White M.M."/>
            <person name="Kvist S."/>
            <person name="Moncalvo J.M."/>
        </authorList>
    </citation>
    <scope>NUCLEOTIDE SEQUENCE [LARGE SCALE GENOMIC DNA]</scope>
    <source>
        <strain evidence="6 7">ALG-7-W6</strain>
    </source>
</reference>
<evidence type="ECO:0000256" key="1">
    <source>
        <dbReference type="ARBA" id="ARBA00023054"/>
    </source>
</evidence>
<dbReference type="PANTHER" id="PTHR23322">
    <property type="entry name" value="FAS-ASSOCIATED PROTEIN"/>
    <property type="match status" value="1"/>
</dbReference>
<name>A0A1R0H6G1_9FUNG</name>
<dbReference type="PROSITE" id="PS50033">
    <property type="entry name" value="UBX"/>
    <property type="match status" value="1"/>
</dbReference>
<dbReference type="OrthoDB" id="1026733at2759"/>
<feature type="transmembrane region" description="Helical" evidence="4">
    <location>
        <begin position="53"/>
        <end position="74"/>
    </location>
</feature>
<dbReference type="Gene3D" id="3.10.20.90">
    <property type="entry name" value="Phosphatidylinositol 3-kinase Catalytic Subunit, Chain A, domain 1"/>
    <property type="match status" value="1"/>
</dbReference>
<dbReference type="AlphaFoldDB" id="A0A1R0H6G1"/>
<dbReference type="GO" id="GO:0043130">
    <property type="term" value="F:ubiquitin binding"/>
    <property type="evidence" value="ECO:0007669"/>
    <property type="project" value="TreeGrafter"/>
</dbReference>
<evidence type="ECO:0000259" key="5">
    <source>
        <dbReference type="PROSITE" id="PS50033"/>
    </source>
</evidence>
<dbReference type="InterPro" id="IPR050730">
    <property type="entry name" value="UBX_domain-protein"/>
</dbReference>
<protein>
    <submittedName>
        <fullName evidence="6">UBX domain-containing protein 3</fullName>
    </submittedName>
</protein>
<dbReference type="GO" id="GO:0036503">
    <property type="term" value="P:ERAD pathway"/>
    <property type="evidence" value="ECO:0007669"/>
    <property type="project" value="TreeGrafter"/>
</dbReference>
<dbReference type="InterPro" id="IPR006577">
    <property type="entry name" value="UAS"/>
</dbReference>
<gene>
    <name evidence="6" type="ORF">AYI68_g1045</name>
</gene>
<keyword evidence="1 2" id="KW-0175">Coiled coil</keyword>
<dbReference type="EMBL" id="LSSL01000359">
    <property type="protein sequence ID" value="OLY84780.1"/>
    <property type="molecule type" value="Genomic_DNA"/>
</dbReference>
<dbReference type="Proteomes" id="UP000187455">
    <property type="component" value="Unassembled WGS sequence"/>
</dbReference>
<dbReference type="InterPro" id="IPR029071">
    <property type="entry name" value="Ubiquitin-like_domsf"/>
</dbReference>
<organism evidence="6 7">
    <name type="scientific">Smittium mucronatum</name>
    <dbReference type="NCBI Taxonomy" id="133383"/>
    <lineage>
        <taxon>Eukaryota</taxon>
        <taxon>Fungi</taxon>
        <taxon>Fungi incertae sedis</taxon>
        <taxon>Zoopagomycota</taxon>
        <taxon>Kickxellomycotina</taxon>
        <taxon>Harpellomycetes</taxon>
        <taxon>Harpellales</taxon>
        <taxon>Legeriomycetaceae</taxon>
        <taxon>Smittium</taxon>
    </lineage>
</organism>
<comment type="caution">
    <text evidence="6">The sequence shown here is derived from an EMBL/GenBank/DDBJ whole genome shotgun (WGS) entry which is preliminary data.</text>
</comment>
<keyword evidence="4" id="KW-1133">Transmembrane helix</keyword>
<feature type="coiled-coil region" evidence="2">
    <location>
        <begin position="306"/>
        <end position="333"/>
    </location>
</feature>
<evidence type="ECO:0000313" key="7">
    <source>
        <dbReference type="Proteomes" id="UP000187455"/>
    </source>
</evidence>
<sequence>MNRTSSSGARNGQDSAGISVSRDDPETSQLTENPNNEGSDANSSESLTKIPGFSVTVLFLWPFSLVFAITRGILDTISRILSLKKATNEIIDSSYSQVRRSGSSDVPRSSGQNTTEVSSNDAVSWLRARNGSQLPEIFNGSYGEALDLAKTNFRPLLIILFSQLQDDSSRVSALLANQELITYLTDSNVIVFVASVLDVHGLHVAQTLMAGELVFMAILAQKFIAETNNFRMSVIARLDGLPADSENDSGFVYDFINRNIGRHNHILQNARREQEERVRARQLREQQDLDYTASLERDRIREAEIREQNRIKAEKLAAKAKKLEEKAQLEIKARDWRVYTKNLYFRDEPTTTNTKDLCTLSIRVFDGSKVIRKFNGSDPIERVYMYIETTRLTDSDISEFYEDNPNFDKSLNSGKFTTVPDSLKDYKHSYNFNLVVPFPGTEFPPTEDTIKDCLTKVKAWPSALLMIEPNEYCDSSSEEEDE</sequence>
<keyword evidence="7" id="KW-1185">Reference proteome</keyword>
<evidence type="ECO:0000313" key="6">
    <source>
        <dbReference type="EMBL" id="OLY84780.1"/>
    </source>
</evidence>
<dbReference type="PANTHER" id="PTHR23322:SF1">
    <property type="entry name" value="FAS-ASSOCIATED FACTOR 2"/>
    <property type="match status" value="1"/>
</dbReference>
<keyword evidence="4" id="KW-0472">Membrane</keyword>
<evidence type="ECO:0000256" key="3">
    <source>
        <dbReference type="SAM" id="MobiDB-lite"/>
    </source>
</evidence>
<dbReference type="InterPro" id="IPR001012">
    <property type="entry name" value="UBX_dom"/>
</dbReference>
<feature type="compositionally biased region" description="Polar residues" evidence="3">
    <location>
        <begin position="1"/>
        <end position="18"/>
    </location>
</feature>
<dbReference type="GO" id="GO:0005783">
    <property type="term" value="C:endoplasmic reticulum"/>
    <property type="evidence" value="ECO:0007669"/>
    <property type="project" value="TreeGrafter"/>
</dbReference>
<dbReference type="Gene3D" id="3.40.30.10">
    <property type="entry name" value="Glutaredoxin"/>
    <property type="match status" value="1"/>
</dbReference>
<proteinExistence type="predicted"/>
<dbReference type="SMART" id="SM00594">
    <property type="entry name" value="UAS"/>
    <property type="match status" value="1"/>
</dbReference>
<feature type="domain" description="UBX" evidence="5">
    <location>
        <begin position="353"/>
        <end position="467"/>
    </location>
</feature>
<feature type="region of interest" description="Disordered" evidence="3">
    <location>
        <begin position="1"/>
        <end position="45"/>
    </location>
</feature>
<dbReference type="SMART" id="SM00166">
    <property type="entry name" value="UBX"/>
    <property type="match status" value="1"/>
</dbReference>
<evidence type="ECO:0000256" key="2">
    <source>
        <dbReference type="SAM" id="Coils"/>
    </source>
</evidence>
<dbReference type="STRING" id="133383.A0A1R0H6G1"/>
<accession>A0A1R0H6G1</accession>
<keyword evidence="4" id="KW-0812">Transmembrane</keyword>